<evidence type="ECO:0000313" key="5">
    <source>
        <dbReference type="EMBL" id="OAX31562.1"/>
    </source>
</evidence>
<evidence type="ECO:0000256" key="2">
    <source>
        <dbReference type="ARBA" id="ARBA00022737"/>
    </source>
</evidence>
<feature type="repeat" description="WD" evidence="3">
    <location>
        <begin position="241"/>
        <end position="276"/>
    </location>
</feature>
<protein>
    <submittedName>
        <fullName evidence="5">WD40 repeat-like protein</fullName>
    </submittedName>
</protein>
<reference evidence="5 6" key="1">
    <citation type="submission" date="2016-06" db="EMBL/GenBank/DDBJ databases">
        <title>Comparative genomics of the ectomycorrhizal sister species Rhizopogon vinicolor and Rhizopogon vesiculosus (Basidiomycota: Boletales) reveals a divergence of the mating type B locus.</title>
        <authorList>
            <consortium name="DOE Joint Genome Institute"/>
            <person name="Mujic A.B."/>
            <person name="Kuo A."/>
            <person name="Tritt A."/>
            <person name="Lipzen A."/>
            <person name="Chen C."/>
            <person name="Johnson J."/>
            <person name="Sharma A."/>
            <person name="Barry K."/>
            <person name="Grigoriev I.V."/>
            <person name="Spatafora J.W."/>
        </authorList>
    </citation>
    <scope>NUCLEOTIDE SEQUENCE [LARGE SCALE GENOMIC DNA]</scope>
    <source>
        <strain evidence="5 6">AM-OR11-026</strain>
    </source>
</reference>
<keyword evidence="6" id="KW-1185">Reference proteome</keyword>
<dbReference type="InterPro" id="IPR015943">
    <property type="entry name" value="WD40/YVTN_repeat-like_dom_sf"/>
</dbReference>
<proteinExistence type="predicted"/>
<evidence type="ECO:0000256" key="1">
    <source>
        <dbReference type="ARBA" id="ARBA00022574"/>
    </source>
</evidence>
<feature type="compositionally biased region" description="Polar residues" evidence="4">
    <location>
        <begin position="456"/>
        <end position="478"/>
    </location>
</feature>
<dbReference type="PANTHER" id="PTHR19848:SF8">
    <property type="entry name" value="F-BOX AND WD REPEAT DOMAIN CONTAINING 7"/>
    <property type="match status" value="1"/>
</dbReference>
<sequence length="531" mass="59178">MSSESSIMSILDEAPTLAQPRPTPKHEFKGHKSNIWIFVFLHDNVHIVSGSEDGTMCKWDCDTGLLVGEPWESEGGSINALALSPDGKTISCGRYNGSVEMWNTDGEMSEDILTGHTTWVSALSWSPSGAHIASGSNDGIILIRKAENGEVEPEVGLMKMQQGRVMCLAHSHLGDRIASGVYNKTICILDSNTGELLVGPIEDLGGLMKSVMWSLDDSKLYSASDEFARVFDSASGTELYRFEHESFIYSVALSPKHDVLACVGEDGVAQLWDTETEFHKPLGQPFHQEDRKLLRCVSFSRDGRYLAHGGDDEKITLWMVKDIAPELPDTPPLSPPQPCLEVDATNFFTEEGCDNVYDDFFRSSEPSRPFAYGSSRPSYHLHSFSARRFWNFLNPSRHDQPADQPIPLQPHIKRSFFTWHTGLQPVTVFAGRPRKLYWMAPRPVVPEDQSAEQEDGNTNAQTGQPPTSIAAQPSTEQADSMPHRPQHPQIQPATQPVEEEYDYGFWGNFWYVVCCMSRRPRNISGVQPVAS</sequence>
<feature type="region of interest" description="Disordered" evidence="4">
    <location>
        <begin position="446"/>
        <end position="495"/>
    </location>
</feature>
<dbReference type="SMART" id="SM00320">
    <property type="entry name" value="WD40"/>
    <property type="match status" value="7"/>
</dbReference>
<dbReference type="InterPro" id="IPR001680">
    <property type="entry name" value="WD40_rpt"/>
</dbReference>
<dbReference type="InParanoid" id="A0A1B7MG37"/>
<dbReference type="Gene3D" id="2.130.10.10">
    <property type="entry name" value="YVTN repeat-like/Quinoprotein amine dehydrogenase"/>
    <property type="match status" value="2"/>
</dbReference>
<dbReference type="InterPro" id="IPR036322">
    <property type="entry name" value="WD40_repeat_dom_sf"/>
</dbReference>
<accession>A0A1B7MG37</accession>
<feature type="repeat" description="WD" evidence="3">
    <location>
        <begin position="113"/>
        <end position="154"/>
    </location>
</feature>
<keyword evidence="2" id="KW-0677">Repeat</keyword>
<dbReference type="SUPFAM" id="SSF50978">
    <property type="entry name" value="WD40 repeat-like"/>
    <property type="match status" value="1"/>
</dbReference>
<dbReference type="EMBL" id="KV449346">
    <property type="protein sequence ID" value="OAX31562.1"/>
    <property type="molecule type" value="Genomic_DNA"/>
</dbReference>
<feature type="repeat" description="WD" evidence="3">
    <location>
        <begin position="287"/>
        <end position="318"/>
    </location>
</feature>
<feature type="repeat" description="WD" evidence="3">
    <location>
        <begin position="71"/>
        <end position="103"/>
    </location>
</feature>
<evidence type="ECO:0000313" key="6">
    <source>
        <dbReference type="Proteomes" id="UP000092154"/>
    </source>
</evidence>
<dbReference type="Proteomes" id="UP000092154">
    <property type="component" value="Unassembled WGS sequence"/>
</dbReference>
<name>A0A1B7MG37_9AGAM</name>
<dbReference type="AlphaFoldDB" id="A0A1B7MG37"/>
<feature type="repeat" description="WD" evidence="3">
    <location>
        <begin position="28"/>
        <end position="69"/>
    </location>
</feature>
<dbReference type="PROSITE" id="PS50082">
    <property type="entry name" value="WD_REPEATS_2"/>
    <property type="match status" value="5"/>
</dbReference>
<dbReference type="OrthoDB" id="674604at2759"/>
<dbReference type="STRING" id="1314800.A0A1B7MG37"/>
<keyword evidence="1 3" id="KW-0853">WD repeat</keyword>
<evidence type="ECO:0000256" key="3">
    <source>
        <dbReference type="PROSITE-ProRule" id="PRU00221"/>
    </source>
</evidence>
<evidence type="ECO:0000256" key="4">
    <source>
        <dbReference type="SAM" id="MobiDB-lite"/>
    </source>
</evidence>
<dbReference type="PANTHER" id="PTHR19848">
    <property type="entry name" value="WD40 REPEAT PROTEIN"/>
    <property type="match status" value="1"/>
</dbReference>
<organism evidence="5 6">
    <name type="scientific">Rhizopogon vinicolor AM-OR11-026</name>
    <dbReference type="NCBI Taxonomy" id="1314800"/>
    <lineage>
        <taxon>Eukaryota</taxon>
        <taxon>Fungi</taxon>
        <taxon>Dikarya</taxon>
        <taxon>Basidiomycota</taxon>
        <taxon>Agaricomycotina</taxon>
        <taxon>Agaricomycetes</taxon>
        <taxon>Agaricomycetidae</taxon>
        <taxon>Boletales</taxon>
        <taxon>Suillineae</taxon>
        <taxon>Rhizopogonaceae</taxon>
        <taxon>Rhizopogon</taxon>
    </lineage>
</organism>
<dbReference type="Pfam" id="PF00400">
    <property type="entry name" value="WD40"/>
    <property type="match status" value="6"/>
</dbReference>
<dbReference type="PROSITE" id="PS50294">
    <property type="entry name" value="WD_REPEATS_REGION"/>
    <property type="match status" value="3"/>
</dbReference>
<gene>
    <name evidence="5" type="ORF">K503DRAFT_870587</name>
</gene>